<evidence type="ECO:0000313" key="2">
    <source>
        <dbReference type="EMBL" id="MEE8659348.1"/>
    </source>
</evidence>
<feature type="domain" description="Mur ligase N-terminal catalytic" evidence="1">
    <location>
        <begin position="27"/>
        <end position="69"/>
    </location>
</feature>
<sequence length="76" mass="8145">MQLQKLFRQARISLPASLKPEWADREVGGVTGDSRLATQNSLFVAIDGAAVDGATYIPQAVAKGVDVVMSLTARMR</sequence>
<reference evidence="2 3" key="1">
    <citation type="submission" date="2023-10" db="EMBL/GenBank/DDBJ databases">
        <title>Sorlinia euscelidii gen. nov., sp. nov., an acetic acid bacteria isolated from the gut of Euscelidius variegatus emitter.</title>
        <authorList>
            <person name="Michoud G."/>
            <person name="Marasco R."/>
            <person name="Seferji K."/>
            <person name="Gonella E."/>
            <person name="Garuglieri E."/>
            <person name="Alma A."/>
            <person name="Mapelli F."/>
            <person name="Borin S."/>
            <person name="Daffonchio D."/>
            <person name="Crotti E."/>
        </authorList>
    </citation>
    <scope>NUCLEOTIDE SEQUENCE [LARGE SCALE GENOMIC DNA]</scope>
    <source>
        <strain evidence="2 3">EV16P</strain>
    </source>
</reference>
<dbReference type="Gene3D" id="3.40.1390.10">
    <property type="entry name" value="MurE/MurF, N-terminal domain"/>
    <property type="match status" value="1"/>
</dbReference>
<organism evidence="2 3">
    <name type="scientific">Sorlinia euscelidii</name>
    <dbReference type="NCBI Taxonomy" id="3081148"/>
    <lineage>
        <taxon>Bacteria</taxon>
        <taxon>Pseudomonadati</taxon>
        <taxon>Pseudomonadota</taxon>
        <taxon>Alphaproteobacteria</taxon>
        <taxon>Acetobacterales</taxon>
        <taxon>Acetobacteraceae</taxon>
        <taxon>Sorlinia</taxon>
    </lineage>
</organism>
<dbReference type="Pfam" id="PF01225">
    <property type="entry name" value="Mur_ligase"/>
    <property type="match status" value="1"/>
</dbReference>
<evidence type="ECO:0000259" key="1">
    <source>
        <dbReference type="Pfam" id="PF01225"/>
    </source>
</evidence>
<proteinExistence type="predicted"/>
<dbReference type="InterPro" id="IPR035911">
    <property type="entry name" value="MurE/MurF_N"/>
</dbReference>
<evidence type="ECO:0000313" key="3">
    <source>
        <dbReference type="Proteomes" id="UP001312908"/>
    </source>
</evidence>
<gene>
    <name evidence="2" type="ORF">DOFOFD_10050</name>
</gene>
<dbReference type="SUPFAM" id="SSF63418">
    <property type="entry name" value="MurE/MurF N-terminal domain"/>
    <property type="match status" value="1"/>
</dbReference>
<dbReference type="InterPro" id="IPR000713">
    <property type="entry name" value="Mur_ligase_N"/>
</dbReference>
<accession>A0ABU7U4C4</accession>
<keyword evidence="3" id="KW-1185">Reference proteome</keyword>
<comment type="caution">
    <text evidence="2">The sequence shown here is derived from an EMBL/GenBank/DDBJ whole genome shotgun (WGS) entry which is preliminary data.</text>
</comment>
<dbReference type="Proteomes" id="UP001312908">
    <property type="component" value="Unassembled WGS sequence"/>
</dbReference>
<dbReference type="EMBL" id="JAWJZY010000004">
    <property type="protein sequence ID" value="MEE8659348.1"/>
    <property type="molecule type" value="Genomic_DNA"/>
</dbReference>
<protein>
    <recommendedName>
        <fullName evidence="1">Mur ligase N-terminal catalytic domain-containing protein</fullName>
    </recommendedName>
</protein>
<name>A0ABU7U4C4_9PROT</name>